<accession>A0A813FXJ1</accession>
<sequence>MRMRMQVHGAHCFCNLACSRINNSCLVANRLQMLRWFSLSASFMMQHMVVPGSLFTERQDQAEARVWGVTSVRQRQKPEAMNNCIPTGYGHLLEEAACDAPLIHLQIC</sequence>
<reference evidence="1" key="1">
    <citation type="submission" date="2021-02" db="EMBL/GenBank/DDBJ databases">
        <authorList>
            <person name="Dougan E. K."/>
            <person name="Rhodes N."/>
            <person name="Thang M."/>
            <person name="Chan C."/>
        </authorList>
    </citation>
    <scope>NUCLEOTIDE SEQUENCE</scope>
</reference>
<proteinExistence type="predicted"/>
<keyword evidence="2" id="KW-1185">Reference proteome</keyword>
<gene>
    <name evidence="1" type="ORF">PGLA1383_LOCUS35151</name>
</gene>
<evidence type="ECO:0000313" key="1">
    <source>
        <dbReference type="EMBL" id="CAE8617490.1"/>
    </source>
</evidence>
<organism evidence="1 2">
    <name type="scientific">Polarella glacialis</name>
    <name type="common">Dinoflagellate</name>
    <dbReference type="NCBI Taxonomy" id="89957"/>
    <lineage>
        <taxon>Eukaryota</taxon>
        <taxon>Sar</taxon>
        <taxon>Alveolata</taxon>
        <taxon>Dinophyceae</taxon>
        <taxon>Suessiales</taxon>
        <taxon>Suessiaceae</taxon>
        <taxon>Polarella</taxon>
    </lineage>
</organism>
<name>A0A813FXJ1_POLGL</name>
<protein>
    <submittedName>
        <fullName evidence="1">Uncharacterized protein</fullName>
    </submittedName>
</protein>
<evidence type="ECO:0000313" key="2">
    <source>
        <dbReference type="Proteomes" id="UP000654075"/>
    </source>
</evidence>
<dbReference type="Proteomes" id="UP000654075">
    <property type="component" value="Unassembled WGS sequence"/>
</dbReference>
<dbReference type="EMBL" id="CAJNNV010026176">
    <property type="protein sequence ID" value="CAE8617490.1"/>
    <property type="molecule type" value="Genomic_DNA"/>
</dbReference>
<comment type="caution">
    <text evidence="1">The sequence shown here is derived from an EMBL/GenBank/DDBJ whole genome shotgun (WGS) entry which is preliminary data.</text>
</comment>
<dbReference type="AlphaFoldDB" id="A0A813FXJ1"/>